<feature type="domain" description="Helix-turn-helix" evidence="2">
    <location>
        <begin position="51"/>
        <end position="98"/>
    </location>
</feature>
<evidence type="ECO:0000313" key="4">
    <source>
        <dbReference type="Proteomes" id="UP000325787"/>
    </source>
</evidence>
<dbReference type="Pfam" id="PF12728">
    <property type="entry name" value="HTH_17"/>
    <property type="match status" value="1"/>
</dbReference>
<dbReference type="Proteomes" id="UP000325787">
    <property type="component" value="Chromosome"/>
</dbReference>
<name>A0A5Q0GWU9_SACSY</name>
<organism evidence="3 4">
    <name type="scientific">Saccharothrix syringae</name>
    <name type="common">Nocardiopsis syringae</name>
    <dbReference type="NCBI Taxonomy" id="103733"/>
    <lineage>
        <taxon>Bacteria</taxon>
        <taxon>Bacillati</taxon>
        <taxon>Actinomycetota</taxon>
        <taxon>Actinomycetes</taxon>
        <taxon>Pseudonocardiales</taxon>
        <taxon>Pseudonocardiaceae</taxon>
        <taxon>Saccharothrix</taxon>
    </lineage>
</organism>
<accession>A0A5Q0GWU9</accession>
<protein>
    <submittedName>
        <fullName evidence="3">DNA-binding protein</fullName>
    </submittedName>
</protein>
<gene>
    <name evidence="3" type="ORF">EKG83_14545</name>
</gene>
<dbReference type="OrthoDB" id="3788906at2"/>
<dbReference type="RefSeq" id="WP_153278097.1">
    <property type="nucleotide sequence ID" value="NZ_CP034550.1"/>
</dbReference>
<dbReference type="AlphaFoldDB" id="A0A5Q0GWU9"/>
<dbReference type="EMBL" id="CP034550">
    <property type="protein sequence ID" value="QFZ18527.1"/>
    <property type="molecule type" value="Genomic_DNA"/>
</dbReference>
<keyword evidence="4" id="KW-1185">Reference proteome</keyword>
<feature type="region of interest" description="Disordered" evidence="1">
    <location>
        <begin position="98"/>
        <end position="119"/>
    </location>
</feature>
<feature type="compositionally biased region" description="Basic residues" evidence="1">
    <location>
        <begin position="109"/>
        <end position="119"/>
    </location>
</feature>
<proteinExistence type="predicted"/>
<dbReference type="KEGG" id="ssyi:EKG83_14545"/>
<dbReference type="InterPro" id="IPR041657">
    <property type="entry name" value="HTH_17"/>
</dbReference>
<keyword evidence="3" id="KW-0238">DNA-binding</keyword>
<dbReference type="GO" id="GO:0003677">
    <property type="term" value="F:DNA binding"/>
    <property type="evidence" value="ECO:0007669"/>
    <property type="project" value="UniProtKB-KW"/>
</dbReference>
<reference evidence="4" key="1">
    <citation type="journal article" date="2021" name="Curr. Microbiol.">
        <title>Complete genome of nocamycin-producing strain Saccharothrix syringae NRRL B-16468 reveals the biosynthetic potential for secondary metabolites.</title>
        <authorList>
            <person name="Mo X."/>
            <person name="Yang S."/>
        </authorList>
    </citation>
    <scope>NUCLEOTIDE SEQUENCE [LARGE SCALE GENOMIC DNA]</scope>
    <source>
        <strain evidence="4">ATCC 51364 / DSM 43886 / JCM 6844 / KCTC 9398 / NBRC 14523 / NRRL B-16468 / INA 2240</strain>
    </source>
</reference>
<evidence type="ECO:0000313" key="3">
    <source>
        <dbReference type="EMBL" id="QFZ18527.1"/>
    </source>
</evidence>
<evidence type="ECO:0000259" key="2">
    <source>
        <dbReference type="Pfam" id="PF12728"/>
    </source>
</evidence>
<sequence length="119" mass="13535">MHHDPNPQRNDLNLRRKTELTGRIDDSAVVLPDGAGSVEEQEDDVDRLLHTPAQAARILAVRESWLRRMASRQNIPCTFVGKHLRFSGADLRAIVQRGSRPARQPSGHAHVRSFRRQCR</sequence>
<evidence type="ECO:0000256" key="1">
    <source>
        <dbReference type="SAM" id="MobiDB-lite"/>
    </source>
</evidence>